<name>A0A212KMK4_9PROT</name>
<proteinExistence type="inferred from homology"/>
<dbReference type="Gene3D" id="3.30.2350.10">
    <property type="entry name" value="Pseudouridine synthase"/>
    <property type="match status" value="1"/>
</dbReference>
<keyword evidence="2 6" id="KW-0413">Isomerase</keyword>
<dbReference type="SMART" id="SM00363">
    <property type="entry name" value="S4"/>
    <property type="match status" value="1"/>
</dbReference>
<dbReference type="InterPro" id="IPR006145">
    <property type="entry name" value="PsdUridine_synth_RsuA/RluA"/>
</dbReference>
<dbReference type="GO" id="GO:0000455">
    <property type="term" value="P:enzyme-directed rRNA pseudouridine synthesis"/>
    <property type="evidence" value="ECO:0007669"/>
    <property type="project" value="UniProtKB-ARBA"/>
</dbReference>
<evidence type="ECO:0000259" key="7">
    <source>
        <dbReference type="SMART" id="SM00363"/>
    </source>
</evidence>
<dbReference type="InterPro" id="IPR050188">
    <property type="entry name" value="RluA_PseudoU_synthase"/>
</dbReference>
<evidence type="ECO:0000256" key="3">
    <source>
        <dbReference type="ARBA" id="ARBA00036882"/>
    </source>
</evidence>
<dbReference type="EC" id="5.4.99.-" evidence="6"/>
<dbReference type="CDD" id="cd02869">
    <property type="entry name" value="PseudoU_synth_RluA_like"/>
    <property type="match status" value="1"/>
</dbReference>
<reference evidence="8" key="1">
    <citation type="submission" date="2016-04" db="EMBL/GenBank/DDBJ databases">
        <authorList>
            <person name="Evans L.H."/>
            <person name="Alamgir A."/>
            <person name="Owens N."/>
            <person name="Weber N.D."/>
            <person name="Virtaneva K."/>
            <person name="Barbian K."/>
            <person name="Babar A."/>
            <person name="Rosenke K."/>
        </authorList>
    </citation>
    <scope>NUCLEOTIDE SEQUENCE</scope>
    <source>
        <strain evidence="8">86</strain>
    </source>
</reference>
<evidence type="ECO:0000256" key="5">
    <source>
        <dbReference type="PROSITE-ProRule" id="PRU00182"/>
    </source>
</evidence>
<dbReference type="PANTHER" id="PTHR21600">
    <property type="entry name" value="MITOCHONDRIAL RNA PSEUDOURIDINE SYNTHASE"/>
    <property type="match status" value="1"/>
</dbReference>
<dbReference type="GO" id="GO:0160140">
    <property type="term" value="F:23S rRNA pseudouridine(1911/1915/1917) synthase activity"/>
    <property type="evidence" value="ECO:0007669"/>
    <property type="project" value="UniProtKB-EC"/>
</dbReference>
<dbReference type="InterPro" id="IPR006224">
    <property type="entry name" value="PsdUridine_synth_RluA-like_CS"/>
</dbReference>
<feature type="active site" evidence="4">
    <location>
        <position position="150"/>
    </location>
</feature>
<dbReference type="InterPro" id="IPR006225">
    <property type="entry name" value="PsdUridine_synth_RluC/D"/>
</dbReference>
<dbReference type="InterPro" id="IPR036986">
    <property type="entry name" value="S4_RNA-bd_sf"/>
</dbReference>
<dbReference type="InterPro" id="IPR020103">
    <property type="entry name" value="PsdUridine_synth_cat_dom_sf"/>
</dbReference>
<dbReference type="SUPFAM" id="SSF55174">
    <property type="entry name" value="Alpha-L RNA-binding motif"/>
    <property type="match status" value="1"/>
</dbReference>
<feature type="domain" description="RNA-binding S4" evidence="7">
    <location>
        <begin position="21"/>
        <end position="81"/>
    </location>
</feature>
<dbReference type="CDD" id="cd00165">
    <property type="entry name" value="S4"/>
    <property type="match status" value="1"/>
</dbReference>
<dbReference type="GO" id="GO:0003723">
    <property type="term" value="F:RNA binding"/>
    <property type="evidence" value="ECO:0007669"/>
    <property type="project" value="UniProtKB-KW"/>
</dbReference>
<evidence type="ECO:0000256" key="2">
    <source>
        <dbReference type="ARBA" id="ARBA00023235"/>
    </source>
</evidence>
<dbReference type="EMBL" id="FLUO01000003">
    <property type="protein sequence ID" value="SBW12911.1"/>
    <property type="molecule type" value="Genomic_DNA"/>
</dbReference>
<gene>
    <name evidence="8" type="ORF">KL86APRO_30402</name>
</gene>
<evidence type="ECO:0000256" key="1">
    <source>
        <dbReference type="ARBA" id="ARBA00010876"/>
    </source>
</evidence>
<keyword evidence="5" id="KW-0694">RNA-binding</keyword>
<sequence length="338" mass="36988">MSEIQEPKVRVLTVGADDEGIRLDRWFARHVPECGRGQIEKLCRTGQVRLDGKRVKAGDRVSAGQAVRVPPIAPRVEGAAFAKPKPVLTEAQAERLRACVIHKDAEVLVLDKPAGLAVQGGSGMETHLDAMMDALRFGAAERPRLVHRLDKDTSGVLVLARTRKAAQALTAAFRERRTQKLYWAVVAGVPQPRQGRLDAPLGKLRHGSVEKMGVDDDDGKTAVTDFRVVDEVRKRAAWVAMMPRTGRTHQLRAHMAHLGTPILGDGKYGGRAAFLPEAEGVAKIRQLHLHARAIVVAHPAGGVLRVVAPLPPHMVKTFADFGFEEVLGRDEPMFDLDY</sequence>
<evidence type="ECO:0000256" key="4">
    <source>
        <dbReference type="PIRSR" id="PIRSR606225-1"/>
    </source>
</evidence>
<dbReference type="Pfam" id="PF01479">
    <property type="entry name" value="S4"/>
    <property type="match status" value="1"/>
</dbReference>
<dbReference type="AlphaFoldDB" id="A0A212KMK4"/>
<dbReference type="PROSITE" id="PS50889">
    <property type="entry name" value="S4"/>
    <property type="match status" value="1"/>
</dbReference>
<dbReference type="NCBIfam" id="TIGR00005">
    <property type="entry name" value="rluA_subfam"/>
    <property type="match status" value="1"/>
</dbReference>
<comment type="function">
    <text evidence="6">Responsible for synthesis of pseudouridine from uracil.</text>
</comment>
<dbReference type="Pfam" id="PF00849">
    <property type="entry name" value="PseudoU_synth_2"/>
    <property type="match status" value="1"/>
</dbReference>
<dbReference type="PANTHER" id="PTHR21600:SF44">
    <property type="entry name" value="RIBOSOMAL LARGE SUBUNIT PSEUDOURIDINE SYNTHASE D"/>
    <property type="match status" value="1"/>
</dbReference>
<comment type="catalytic activity">
    <reaction evidence="6">
        <text>a uridine in RNA = a pseudouridine in RNA</text>
        <dbReference type="Rhea" id="RHEA:48348"/>
        <dbReference type="Rhea" id="RHEA-COMP:12068"/>
        <dbReference type="Rhea" id="RHEA-COMP:12069"/>
        <dbReference type="ChEBI" id="CHEBI:65314"/>
        <dbReference type="ChEBI" id="CHEBI:65315"/>
    </reaction>
</comment>
<evidence type="ECO:0000313" key="8">
    <source>
        <dbReference type="EMBL" id="SBW12911.1"/>
    </source>
</evidence>
<dbReference type="Gene3D" id="3.10.290.10">
    <property type="entry name" value="RNA-binding S4 domain"/>
    <property type="match status" value="1"/>
</dbReference>
<accession>A0A212KMK4</accession>
<comment type="similarity">
    <text evidence="1 6">Belongs to the pseudouridine synthase RluA family.</text>
</comment>
<dbReference type="SUPFAM" id="SSF55120">
    <property type="entry name" value="Pseudouridine synthase"/>
    <property type="match status" value="1"/>
</dbReference>
<dbReference type="PROSITE" id="PS01129">
    <property type="entry name" value="PSI_RLU"/>
    <property type="match status" value="1"/>
</dbReference>
<comment type="catalytic activity">
    <reaction evidence="3">
        <text>uridine(1911/1915/1917) in 23S rRNA = pseudouridine(1911/1915/1917) in 23S rRNA</text>
        <dbReference type="Rhea" id="RHEA:42524"/>
        <dbReference type="Rhea" id="RHEA-COMP:10097"/>
        <dbReference type="Rhea" id="RHEA-COMP:10098"/>
        <dbReference type="ChEBI" id="CHEBI:65314"/>
        <dbReference type="ChEBI" id="CHEBI:65315"/>
        <dbReference type="EC" id="5.4.99.23"/>
    </reaction>
</comment>
<organism evidence="8">
    <name type="scientific">uncultured Alphaproteobacteria bacterium</name>
    <dbReference type="NCBI Taxonomy" id="91750"/>
    <lineage>
        <taxon>Bacteria</taxon>
        <taxon>Pseudomonadati</taxon>
        <taxon>Pseudomonadota</taxon>
        <taxon>Alphaproteobacteria</taxon>
        <taxon>environmental samples</taxon>
    </lineage>
</organism>
<dbReference type="InterPro" id="IPR002942">
    <property type="entry name" value="S4_RNA-bd"/>
</dbReference>
<protein>
    <recommendedName>
        <fullName evidence="6">Pseudouridine synthase</fullName>
        <ecNumber evidence="6">5.4.99.-</ecNumber>
    </recommendedName>
</protein>
<evidence type="ECO:0000256" key="6">
    <source>
        <dbReference type="RuleBase" id="RU362028"/>
    </source>
</evidence>